<comment type="caution">
    <text evidence="4">The sequence shown here is derived from an EMBL/GenBank/DDBJ whole genome shotgun (WGS) entry which is preliminary data.</text>
</comment>
<evidence type="ECO:0000313" key="5">
    <source>
        <dbReference type="Proteomes" id="UP000523821"/>
    </source>
</evidence>
<dbReference type="GO" id="GO:0042602">
    <property type="term" value="F:riboflavin reductase (NADPH) activity"/>
    <property type="evidence" value="ECO:0007669"/>
    <property type="project" value="TreeGrafter"/>
</dbReference>
<dbReference type="EMBL" id="JACHOO010000008">
    <property type="protein sequence ID" value="MBB5754499.1"/>
    <property type="molecule type" value="Genomic_DNA"/>
</dbReference>
<feature type="region of interest" description="Disordered" evidence="2">
    <location>
        <begin position="1"/>
        <end position="23"/>
    </location>
</feature>
<gene>
    <name evidence="4" type="ORF">GGQ63_003585</name>
</gene>
<dbReference type="AlphaFoldDB" id="A0A7W9FPM0"/>
<name>A0A7W9FPM0_9HYPH</name>
<keyword evidence="1 4" id="KW-0560">Oxidoreductase</keyword>
<dbReference type="InterPro" id="IPR012349">
    <property type="entry name" value="Split_barrel_FMN-bd"/>
</dbReference>
<evidence type="ECO:0000256" key="2">
    <source>
        <dbReference type="SAM" id="MobiDB-lite"/>
    </source>
</evidence>
<dbReference type="Pfam" id="PF01613">
    <property type="entry name" value="Flavin_Reduct"/>
    <property type="match status" value="1"/>
</dbReference>
<accession>A0A7W9FPM0</accession>
<organism evidence="4 5">
    <name type="scientific">Prosthecomicrobium pneumaticum</name>
    <dbReference type="NCBI Taxonomy" id="81895"/>
    <lineage>
        <taxon>Bacteria</taxon>
        <taxon>Pseudomonadati</taxon>
        <taxon>Pseudomonadota</taxon>
        <taxon>Alphaproteobacteria</taxon>
        <taxon>Hyphomicrobiales</taxon>
        <taxon>Kaistiaceae</taxon>
        <taxon>Prosthecomicrobium</taxon>
    </lineage>
</organism>
<proteinExistence type="predicted"/>
<keyword evidence="5" id="KW-1185">Reference proteome</keyword>
<dbReference type="InterPro" id="IPR050268">
    <property type="entry name" value="NADH-dep_flavin_reductase"/>
</dbReference>
<feature type="domain" description="Flavin reductase like" evidence="3">
    <location>
        <begin position="32"/>
        <end position="179"/>
    </location>
</feature>
<dbReference type="EC" id="1.5.1.-" evidence="4"/>
<dbReference type="SMART" id="SM00903">
    <property type="entry name" value="Flavin_Reduct"/>
    <property type="match status" value="1"/>
</dbReference>
<evidence type="ECO:0000313" key="4">
    <source>
        <dbReference type="EMBL" id="MBB5754499.1"/>
    </source>
</evidence>
<evidence type="ECO:0000256" key="1">
    <source>
        <dbReference type="ARBA" id="ARBA00023002"/>
    </source>
</evidence>
<dbReference type="Gene3D" id="2.30.110.10">
    <property type="entry name" value="Electron Transport, Fmn-binding Protein, Chain A"/>
    <property type="match status" value="1"/>
</dbReference>
<reference evidence="4 5" key="1">
    <citation type="submission" date="2020-08" db="EMBL/GenBank/DDBJ databases">
        <title>Genomic Encyclopedia of Type Strains, Phase IV (KMG-IV): sequencing the most valuable type-strain genomes for metagenomic binning, comparative biology and taxonomic classification.</title>
        <authorList>
            <person name="Goeker M."/>
        </authorList>
    </citation>
    <scope>NUCLEOTIDE SEQUENCE [LARGE SCALE GENOMIC DNA]</scope>
    <source>
        <strain evidence="4 5">DSM 16268</strain>
    </source>
</reference>
<protein>
    <submittedName>
        <fullName evidence="4">Flavin reductase</fullName>
        <ecNumber evidence="4">1.5.1.-</ecNumber>
    </submittedName>
</protein>
<dbReference type="PANTHER" id="PTHR30466">
    <property type="entry name" value="FLAVIN REDUCTASE"/>
    <property type="match status" value="1"/>
</dbReference>
<dbReference type="Proteomes" id="UP000523821">
    <property type="component" value="Unassembled WGS sequence"/>
</dbReference>
<dbReference type="SUPFAM" id="SSF50475">
    <property type="entry name" value="FMN-binding split barrel"/>
    <property type="match status" value="1"/>
</dbReference>
<sequence>MPVDNRTDARGGAPNDEAEDADLDPGIFREAMSRVGASVHIVTTAGPGGRIGVTVSAVTSVSDRPPLVLVCLNRTSRSHAVFAANPVFCVNTLSAADTALADLFAGKGGASMDERFSAAAWLTLATGAPALERARASLDCRVERIVEAGSHAVFFGRVEAVRVGGLTPPLFYVDRAYRS</sequence>
<dbReference type="InterPro" id="IPR002563">
    <property type="entry name" value="Flavin_Rdtase-like_dom"/>
</dbReference>
<dbReference type="PANTHER" id="PTHR30466:SF1">
    <property type="entry name" value="FMN REDUCTASE (NADH) RUTF"/>
    <property type="match status" value="1"/>
</dbReference>
<dbReference type="GO" id="GO:0006208">
    <property type="term" value="P:pyrimidine nucleobase catabolic process"/>
    <property type="evidence" value="ECO:0007669"/>
    <property type="project" value="TreeGrafter"/>
</dbReference>
<evidence type="ECO:0000259" key="3">
    <source>
        <dbReference type="SMART" id="SM00903"/>
    </source>
</evidence>
<dbReference type="GO" id="GO:0010181">
    <property type="term" value="F:FMN binding"/>
    <property type="evidence" value="ECO:0007669"/>
    <property type="project" value="InterPro"/>
</dbReference>
<dbReference type="RefSeq" id="WP_246429853.1">
    <property type="nucleotide sequence ID" value="NZ_JACHOO010000008.1"/>
</dbReference>